<dbReference type="Pfam" id="PF00012">
    <property type="entry name" value="HSP70"/>
    <property type="match status" value="1"/>
</dbReference>
<keyword evidence="6" id="KW-1185">Reference proteome</keyword>
<evidence type="ECO:0000256" key="4">
    <source>
        <dbReference type="SAM" id="MobiDB-lite"/>
    </source>
</evidence>
<dbReference type="OrthoDB" id="434160at2759"/>
<dbReference type="Gene3D" id="3.30.420.40">
    <property type="match status" value="2"/>
</dbReference>
<keyword evidence="2" id="KW-0067">ATP-binding</keyword>
<reference evidence="6" key="1">
    <citation type="submission" date="2011-05" db="EMBL/GenBank/DDBJ databases">
        <title>The genome sequence of Vittaforma corneae strain ATCC 50505.</title>
        <authorList>
            <consortium name="The Broad Institute Genome Sequencing Platform"/>
            <person name="Cuomo C."/>
            <person name="Didier E."/>
            <person name="Bowers L."/>
            <person name="Young S.K."/>
            <person name="Zeng Q."/>
            <person name="Gargeya S."/>
            <person name="Fitzgerald M."/>
            <person name="Haas B."/>
            <person name="Abouelleil A."/>
            <person name="Alvarado L."/>
            <person name="Arachchi H.M."/>
            <person name="Berlin A."/>
            <person name="Chapman S.B."/>
            <person name="Gearin G."/>
            <person name="Goldberg J."/>
            <person name="Griggs A."/>
            <person name="Gujja S."/>
            <person name="Hansen M."/>
            <person name="Heiman D."/>
            <person name="Howarth C."/>
            <person name="Larimer J."/>
            <person name="Lui A."/>
            <person name="MacDonald P.J.P."/>
            <person name="McCowen C."/>
            <person name="Montmayeur A."/>
            <person name="Murphy C."/>
            <person name="Neiman D."/>
            <person name="Pearson M."/>
            <person name="Priest M."/>
            <person name="Roberts A."/>
            <person name="Saif S."/>
            <person name="Shea T."/>
            <person name="Sisk P."/>
            <person name="Stolte C."/>
            <person name="Sykes S."/>
            <person name="Wortman J."/>
            <person name="Nusbaum C."/>
            <person name="Birren B."/>
        </authorList>
    </citation>
    <scope>NUCLEOTIDE SEQUENCE [LARGE SCALE GENOMIC DNA]</scope>
    <source>
        <strain evidence="6">ATCC 50505</strain>
    </source>
</reference>
<keyword evidence="3" id="KW-0175">Coiled coil</keyword>
<evidence type="ECO:0000256" key="2">
    <source>
        <dbReference type="ARBA" id="ARBA00022840"/>
    </source>
</evidence>
<dbReference type="Gene3D" id="3.90.640.10">
    <property type="entry name" value="Actin, Chain A, domain 4"/>
    <property type="match status" value="1"/>
</dbReference>
<feature type="coiled-coil region" evidence="3">
    <location>
        <begin position="443"/>
        <end position="470"/>
    </location>
</feature>
<dbReference type="InterPro" id="IPR043129">
    <property type="entry name" value="ATPase_NBD"/>
</dbReference>
<dbReference type="STRING" id="993615.L2GJ55"/>
<evidence type="ECO:0000313" key="6">
    <source>
        <dbReference type="Proteomes" id="UP000011082"/>
    </source>
</evidence>
<gene>
    <name evidence="5" type="ORF">VICG_02053</name>
</gene>
<feature type="compositionally biased region" description="Low complexity" evidence="4">
    <location>
        <begin position="637"/>
        <end position="648"/>
    </location>
</feature>
<feature type="region of interest" description="Disordered" evidence="4">
    <location>
        <begin position="618"/>
        <end position="675"/>
    </location>
</feature>
<dbReference type="VEuPathDB" id="MicrosporidiaDB:VICG_02053"/>
<keyword evidence="1" id="KW-0547">Nucleotide-binding</keyword>
<dbReference type="GO" id="GO:0005524">
    <property type="term" value="F:ATP binding"/>
    <property type="evidence" value="ECO:0007669"/>
    <property type="project" value="UniProtKB-KW"/>
</dbReference>
<evidence type="ECO:0000313" key="5">
    <source>
        <dbReference type="EMBL" id="ELA40913.1"/>
    </source>
</evidence>
<proteinExistence type="predicted"/>
<dbReference type="RefSeq" id="XP_007605498.1">
    <property type="nucleotide sequence ID" value="XM_007605436.1"/>
</dbReference>
<protein>
    <submittedName>
        <fullName evidence="5">Uncharacterized protein</fullName>
    </submittedName>
</protein>
<dbReference type="InterPro" id="IPR013126">
    <property type="entry name" value="Hsp_70_fam"/>
</dbReference>
<sequence length="675" mass="76608">MNLGIDIGSIKTVIYSTNGNGIAIEDEFGKKEIKTVIERTSPIRTFGNGVCGDSVNNLARRKRHFFGNILVPENQENLLMFLNYLDRTIRLKNEYKNACLTIPEYFDEEQKRVLRSVVEISNLDVCSFMTHLTSVAACAALRNLQIAQDFMIIDCGYSKTSVGLFKFVDNRLMPVKRWCIRRGATDFDEAVFSILIRNYNLPNNEVSREKIFKEVNTIKKGLNTLETVSTRIISEDYQLVNMEISRSEYLSALESTLEELKAFFSMIKEESKFDGYVEVVGNNSNNAYIQEILSTLSYNTTLNTSESASLGACLALAVNSRKMQFRVDEILGSDIFVKIDGEDVKPTLVFSHNSPLTFENVKIRYNRKSSFNIEVFENEKKIGLIKITKKETEAPETVVVSARITPFMTFEVSSVAVRSENSQGSSPDSPQNLLFEFESFGLSEKVLNEMKEMDQEFSKTENEKKSVELMRNHLENFLDSFDSSINRVFPGLITAEDSKKIDAIRDSFFESQPVTSSIKEEEDLKSSIISSLDFISDKLKAVEDNVRSEGSEILKKFDSEISKYLTFSTSALRSLHNSIYCLRGYLSTLKLDIENAQSFDRNVFEKLKADVQKNIEKAMDEEDKERKKKEEEKKSAKASGSSSDGSSNDPEKSSRDECQKENDSHVCEDKDRKGL</sequence>
<dbReference type="PANTHER" id="PTHR45639">
    <property type="entry name" value="HSC70CB, ISOFORM G-RELATED"/>
    <property type="match status" value="1"/>
</dbReference>
<name>L2GJ55_VITCO</name>
<organism evidence="5 6">
    <name type="scientific">Vittaforma corneae (strain ATCC 50505)</name>
    <name type="common">Microsporidian parasite</name>
    <name type="synonym">Nosema corneum</name>
    <dbReference type="NCBI Taxonomy" id="993615"/>
    <lineage>
        <taxon>Eukaryota</taxon>
        <taxon>Fungi</taxon>
        <taxon>Fungi incertae sedis</taxon>
        <taxon>Microsporidia</taxon>
        <taxon>Nosematidae</taxon>
        <taxon>Vittaforma</taxon>
    </lineage>
</organism>
<feature type="compositionally biased region" description="Basic and acidic residues" evidence="4">
    <location>
        <begin position="618"/>
        <end position="635"/>
    </location>
</feature>
<dbReference type="HOGENOM" id="CLU_415099_0_0_1"/>
<evidence type="ECO:0000256" key="3">
    <source>
        <dbReference type="SAM" id="Coils"/>
    </source>
</evidence>
<dbReference type="InParanoid" id="L2GJ55"/>
<dbReference type="GO" id="GO:0140662">
    <property type="term" value="F:ATP-dependent protein folding chaperone"/>
    <property type="evidence" value="ECO:0007669"/>
    <property type="project" value="InterPro"/>
</dbReference>
<accession>L2GJ55</accession>
<dbReference type="GeneID" id="19882763"/>
<dbReference type="EMBL" id="JH370155">
    <property type="protein sequence ID" value="ELA40913.1"/>
    <property type="molecule type" value="Genomic_DNA"/>
</dbReference>
<dbReference type="SUPFAM" id="SSF53067">
    <property type="entry name" value="Actin-like ATPase domain"/>
    <property type="match status" value="2"/>
</dbReference>
<evidence type="ECO:0000256" key="1">
    <source>
        <dbReference type="ARBA" id="ARBA00022741"/>
    </source>
</evidence>
<dbReference type="Proteomes" id="UP000011082">
    <property type="component" value="Unassembled WGS sequence"/>
</dbReference>
<dbReference type="AlphaFoldDB" id="L2GJ55"/>
<feature type="compositionally biased region" description="Basic and acidic residues" evidence="4">
    <location>
        <begin position="649"/>
        <end position="675"/>
    </location>
</feature>
<dbReference type="OMA" id="HERFIMI"/>